<dbReference type="Proteomes" id="UP001240777">
    <property type="component" value="Unassembled WGS sequence"/>
</dbReference>
<evidence type="ECO:0000313" key="3">
    <source>
        <dbReference type="Proteomes" id="UP001177258"/>
    </source>
</evidence>
<reference evidence="2 4" key="1">
    <citation type="submission" date="2023-07" db="EMBL/GenBank/DDBJ databases">
        <title>Unpublished Manusciprt.</title>
        <authorList>
            <person name="Aydin F."/>
            <person name="Tarhane S."/>
            <person name="Saticioglu I.B."/>
            <person name="Karakaya E."/>
            <person name="Abay S."/>
            <person name="Guran O."/>
            <person name="Bozkurt E."/>
            <person name="Uzum N."/>
            <person name="Olgun K."/>
            <person name="Jablonski D."/>
        </authorList>
    </citation>
    <scope>NUCLEOTIDE SEQUENCE</scope>
    <source>
        <strain evidence="4">faydin-H75</strain>
        <strain evidence="2">Faydin-H76</strain>
    </source>
</reference>
<dbReference type="EMBL" id="JAUYZK010000001">
    <property type="protein sequence ID" value="MDP2538212.1"/>
    <property type="molecule type" value="Genomic_DNA"/>
</dbReference>
<evidence type="ECO:0000313" key="4">
    <source>
        <dbReference type="Proteomes" id="UP001240777"/>
    </source>
</evidence>
<keyword evidence="4" id="KW-1185">Reference proteome</keyword>
<evidence type="ECO:0000313" key="1">
    <source>
        <dbReference type="EMBL" id="MDO7252345.1"/>
    </source>
</evidence>
<dbReference type="EMBL" id="JAUPEV010000001">
    <property type="protein sequence ID" value="MDO7252345.1"/>
    <property type="molecule type" value="Genomic_DNA"/>
</dbReference>
<organism evidence="2 3">
    <name type="scientific">Helicobacter cappadocius</name>
    <dbReference type="NCBI Taxonomy" id="3063998"/>
    <lineage>
        <taxon>Bacteria</taxon>
        <taxon>Pseudomonadati</taxon>
        <taxon>Campylobacterota</taxon>
        <taxon>Epsilonproteobacteria</taxon>
        <taxon>Campylobacterales</taxon>
        <taxon>Helicobacteraceae</taxon>
        <taxon>Helicobacter</taxon>
    </lineage>
</organism>
<comment type="caution">
    <text evidence="2">The sequence shown here is derived from an EMBL/GenBank/DDBJ whole genome shotgun (WGS) entry which is preliminary data.</text>
</comment>
<dbReference type="Proteomes" id="UP001177258">
    <property type="component" value="Unassembled WGS sequence"/>
</dbReference>
<dbReference type="AlphaFoldDB" id="A0AA90PQE0"/>
<name>A0AA90PQE0_9HELI</name>
<reference evidence="1" key="2">
    <citation type="submission" date="2023-07" db="EMBL/GenBank/DDBJ databases">
        <authorList>
            <person name="Aydin F."/>
            <person name="Tarhane S."/>
            <person name="Saticioglu I.B."/>
            <person name="Karakaya E."/>
            <person name="Abay S."/>
            <person name="Guran O."/>
            <person name="Bozkurt E."/>
            <person name="Uzum N."/>
            <person name="Olgun K."/>
            <person name="Jablonski D."/>
        </authorList>
    </citation>
    <scope>NUCLEOTIDE SEQUENCE</scope>
    <source>
        <strain evidence="1">Faydin-H75</strain>
    </source>
</reference>
<dbReference type="RefSeq" id="WP_305516189.1">
    <property type="nucleotide sequence ID" value="NZ_JAUPEV010000001.1"/>
</dbReference>
<proteinExistence type="predicted"/>
<protein>
    <submittedName>
        <fullName evidence="2">Uncharacterized protein</fullName>
    </submittedName>
</protein>
<reference evidence="1 3" key="3">
    <citation type="journal article" date="2024" name="Syst. Appl. Microbiol.">
        <title>Helicobacter cappadocius sp. nov., from lizards: The first psychrotrophic Helicobacter species.</title>
        <authorList>
            <person name="Aydin F."/>
            <person name="Tarhane S."/>
            <person name="Karakaya E."/>
            <person name="Abay S."/>
            <person name="Kayman T."/>
            <person name="Guran O."/>
            <person name="Bozkurt E."/>
            <person name="Uzum N."/>
            <person name="Avci A."/>
            <person name="Olgun K."/>
            <person name="Jablonski D."/>
            <person name="Guran C."/>
            <person name="Burcin Saticioglu I."/>
        </authorList>
    </citation>
    <scope>NUCLEOTIDE SEQUENCE [LARGE SCALE GENOMIC DNA]</scope>
    <source>
        <strain evidence="1">Faydin-H75</strain>
        <strain evidence="3">faydin-H76</strain>
    </source>
</reference>
<accession>A0AA90PQE0</accession>
<gene>
    <name evidence="1" type="ORF">Q5I04_00220</name>
    <name evidence="2" type="ORF">Q5I06_00220</name>
</gene>
<sequence length="71" mass="8800">MDRETEREITRLVNKEVETAIKKFEYSLDKQLDKIVRMISDSEKSIRKDVEYQIRKEHDNMIREIEKRMRK</sequence>
<evidence type="ECO:0000313" key="2">
    <source>
        <dbReference type="EMBL" id="MDP2538212.1"/>
    </source>
</evidence>